<dbReference type="Pfam" id="PF04892">
    <property type="entry name" value="VanZ"/>
    <property type="match status" value="1"/>
</dbReference>
<keyword evidence="4" id="KW-1185">Reference proteome</keyword>
<evidence type="ECO:0000259" key="2">
    <source>
        <dbReference type="Pfam" id="PF04892"/>
    </source>
</evidence>
<dbReference type="Proteomes" id="UP000679950">
    <property type="component" value="Unassembled WGS sequence"/>
</dbReference>
<gene>
    <name evidence="3" type="ORF">J8TS2_04350</name>
</gene>
<accession>A0ABQ4KFF6</accession>
<organism evidence="3 4">
    <name type="scientific">Lederbergia ruris</name>
    <dbReference type="NCBI Taxonomy" id="217495"/>
    <lineage>
        <taxon>Bacteria</taxon>
        <taxon>Bacillati</taxon>
        <taxon>Bacillota</taxon>
        <taxon>Bacilli</taxon>
        <taxon>Bacillales</taxon>
        <taxon>Bacillaceae</taxon>
        <taxon>Lederbergia</taxon>
    </lineage>
</organism>
<evidence type="ECO:0000313" key="3">
    <source>
        <dbReference type="EMBL" id="GIN56116.1"/>
    </source>
</evidence>
<protein>
    <recommendedName>
        <fullName evidence="2">VanZ-like domain-containing protein</fullName>
    </recommendedName>
</protein>
<sequence length="137" mass="15435">MKKKYIWLGAAILVCLAIFVTTALPVSTGGQTKLLILQLLPISEEVAAHVNFLFRKLVHLTAFGFLAILFYNSFEKNRFLRAWMITTSYAATDEIHQAFIPDRTGSLWDVGLDSLGAFLALLALQFLQKYVVRRKKG</sequence>
<name>A0ABQ4KFF6_9BACI</name>
<proteinExistence type="predicted"/>
<dbReference type="RefSeq" id="WP_212965243.1">
    <property type="nucleotide sequence ID" value="NZ_BORB01000002.1"/>
</dbReference>
<keyword evidence="1" id="KW-0472">Membrane</keyword>
<reference evidence="3 4" key="1">
    <citation type="submission" date="2021-03" db="EMBL/GenBank/DDBJ databases">
        <title>Antimicrobial resistance genes in bacteria isolated from Japanese honey, and their potential for conferring macrolide and lincosamide resistance in the American foulbrood pathogen Paenibacillus larvae.</title>
        <authorList>
            <person name="Okamoto M."/>
            <person name="Kumagai M."/>
            <person name="Kanamori H."/>
            <person name="Takamatsu D."/>
        </authorList>
    </citation>
    <scope>NUCLEOTIDE SEQUENCE [LARGE SCALE GENOMIC DNA]</scope>
    <source>
        <strain evidence="3 4">J8TS2</strain>
    </source>
</reference>
<dbReference type="EMBL" id="BORB01000002">
    <property type="protein sequence ID" value="GIN56116.1"/>
    <property type="molecule type" value="Genomic_DNA"/>
</dbReference>
<evidence type="ECO:0000256" key="1">
    <source>
        <dbReference type="SAM" id="Phobius"/>
    </source>
</evidence>
<evidence type="ECO:0000313" key="4">
    <source>
        <dbReference type="Proteomes" id="UP000679950"/>
    </source>
</evidence>
<dbReference type="PANTHER" id="PTHR28008">
    <property type="entry name" value="DOMAIN PROTEIN, PUTATIVE (AFU_ORTHOLOGUE AFUA_3G10980)-RELATED"/>
    <property type="match status" value="1"/>
</dbReference>
<feature type="domain" description="VanZ-like" evidence="2">
    <location>
        <begin position="13"/>
        <end position="126"/>
    </location>
</feature>
<dbReference type="NCBIfam" id="NF037970">
    <property type="entry name" value="vanZ_1"/>
    <property type="match status" value="1"/>
</dbReference>
<comment type="caution">
    <text evidence="3">The sequence shown here is derived from an EMBL/GenBank/DDBJ whole genome shotgun (WGS) entry which is preliminary data.</text>
</comment>
<keyword evidence="1" id="KW-0812">Transmembrane</keyword>
<keyword evidence="1" id="KW-1133">Transmembrane helix</keyword>
<feature type="transmembrane region" description="Helical" evidence="1">
    <location>
        <begin position="53"/>
        <end position="74"/>
    </location>
</feature>
<dbReference type="PANTHER" id="PTHR28008:SF1">
    <property type="entry name" value="DOMAIN PROTEIN, PUTATIVE (AFU_ORTHOLOGUE AFUA_3G10980)-RELATED"/>
    <property type="match status" value="1"/>
</dbReference>
<dbReference type="InterPro" id="IPR006976">
    <property type="entry name" value="VanZ-like"/>
</dbReference>